<feature type="transmembrane region" description="Helical" evidence="1">
    <location>
        <begin position="252"/>
        <end position="269"/>
    </location>
</feature>
<reference evidence="2 3" key="1">
    <citation type="submission" date="2018-02" db="EMBL/GenBank/DDBJ databases">
        <authorList>
            <person name="Cohen D.B."/>
            <person name="Kent A.D."/>
        </authorList>
    </citation>
    <scope>NUCLEOTIDE SEQUENCE [LARGE SCALE GENOMIC DNA]</scope>
    <source>
        <strain evidence="2 3">ULC007</strain>
    </source>
</reference>
<protein>
    <recommendedName>
        <fullName evidence="4">O-antigen ligase domain-containing protein</fullName>
    </recommendedName>
</protein>
<feature type="transmembrane region" description="Helical" evidence="1">
    <location>
        <begin position="72"/>
        <end position="93"/>
    </location>
</feature>
<accession>A0A2T1D5C7</accession>
<reference evidence="2 3" key="2">
    <citation type="submission" date="2018-03" db="EMBL/GenBank/DDBJ databases">
        <title>The ancient ancestry and fast evolution of plastids.</title>
        <authorList>
            <person name="Moore K.R."/>
            <person name="Magnabosco C."/>
            <person name="Momper L."/>
            <person name="Gold D.A."/>
            <person name="Bosak T."/>
            <person name="Fournier G.P."/>
        </authorList>
    </citation>
    <scope>NUCLEOTIDE SEQUENCE [LARGE SCALE GENOMIC DNA]</scope>
    <source>
        <strain evidence="2 3">ULC007</strain>
    </source>
</reference>
<gene>
    <name evidence="2" type="ORF">C7B65_23940</name>
</gene>
<sequence>MSSQVVVYKKKKGIVRSSTLILIGFATAFFPRLLTYFGGPPPINFVHFGVVPIVVVIALLQTRVKNRQQIAIAWELIVGLGILLTCMTASALINDAGFLNIFLQFMLNGEPFLLLIAIVALPLAGENLKRFRSWIVGFCLFNLILAIAQSILLPVGLYPGAQGGQLITDNIAGVFASKGGSAGNYISCTVSLYFALYFFNVFKTVPLWKRIALLIAAFYQTSVSDSKQIFVAFFAGWLLVVLTNVKKPAKILMYIIPLILIVCLFYWALAYTDWEPLEPYRNFTTGRAEQNLYGPDGEATILKTSAFRVIPAYYTTPLNWLFGLGPGHTATRLGGWILRDYKALLLPLGATIHPASEAFWQIILGPAGWLSRESTMYFPMFTWVGIWGDLGLVGLAAYLYLSSIVWRRICVDDFCKFLLLSTAVLGFIITQMEEPGQMLTIACFLGLRWHEEREAKNTLHDDLSPPPLLSVHSQHW</sequence>
<dbReference type="EMBL" id="PVWG01000056">
    <property type="protein sequence ID" value="PSB15651.1"/>
    <property type="molecule type" value="Genomic_DNA"/>
</dbReference>
<dbReference type="STRING" id="1920490.GCA_001895925_02802"/>
<dbReference type="Proteomes" id="UP000238634">
    <property type="component" value="Unassembled WGS sequence"/>
</dbReference>
<name>A0A2T1D5C7_9CYAN</name>
<dbReference type="RefSeq" id="WP_073074958.1">
    <property type="nucleotide sequence ID" value="NZ_MPPI01000053.1"/>
</dbReference>
<keyword evidence="1" id="KW-0472">Membrane</keyword>
<feature type="transmembrane region" description="Helical" evidence="1">
    <location>
        <begin position="380"/>
        <end position="401"/>
    </location>
</feature>
<keyword evidence="1" id="KW-0812">Transmembrane</keyword>
<feature type="transmembrane region" description="Helical" evidence="1">
    <location>
        <begin position="182"/>
        <end position="200"/>
    </location>
</feature>
<comment type="caution">
    <text evidence="2">The sequence shown here is derived from an EMBL/GenBank/DDBJ whole genome shotgun (WGS) entry which is preliminary data.</text>
</comment>
<feature type="transmembrane region" description="Helical" evidence="1">
    <location>
        <begin position="133"/>
        <end position="152"/>
    </location>
</feature>
<organism evidence="2 3">
    <name type="scientific">Phormidesmis priestleyi ULC007</name>
    <dbReference type="NCBI Taxonomy" id="1920490"/>
    <lineage>
        <taxon>Bacteria</taxon>
        <taxon>Bacillati</taxon>
        <taxon>Cyanobacteriota</taxon>
        <taxon>Cyanophyceae</taxon>
        <taxon>Leptolyngbyales</taxon>
        <taxon>Leptolyngbyaceae</taxon>
        <taxon>Phormidesmis</taxon>
    </lineage>
</organism>
<keyword evidence="1" id="KW-1133">Transmembrane helix</keyword>
<evidence type="ECO:0008006" key="4">
    <source>
        <dbReference type="Google" id="ProtNLM"/>
    </source>
</evidence>
<feature type="transmembrane region" description="Helical" evidence="1">
    <location>
        <begin position="99"/>
        <end position="121"/>
    </location>
</feature>
<dbReference type="OrthoDB" id="528851at2"/>
<evidence type="ECO:0000313" key="2">
    <source>
        <dbReference type="EMBL" id="PSB15651.1"/>
    </source>
</evidence>
<dbReference type="AlphaFoldDB" id="A0A2T1D5C7"/>
<keyword evidence="3" id="KW-1185">Reference proteome</keyword>
<evidence type="ECO:0000313" key="3">
    <source>
        <dbReference type="Proteomes" id="UP000238634"/>
    </source>
</evidence>
<evidence type="ECO:0000256" key="1">
    <source>
        <dbReference type="SAM" id="Phobius"/>
    </source>
</evidence>
<proteinExistence type="predicted"/>
<feature type="transmembrane region" description="Helical" evidence="1">
    <location>
        <begin position="43"/>
        <end position="60"/>
    </location>
</feature>
<feature type="transmembrane region" description="Helical" evidence="1">
    <location>
        <begin position="20"/>
        <end position="37"/>
    </location>
</feature>